<name>A0A813EF27_POLGL</name>
<comment type="caution">
    <text evidence="3">The sequence shown here is derived from an EMBL/GenBank/DDBJ whole genome shotgun (WGS) entry which is preliminary data.</text>
</comment>
<dbReference type="Proteomes" id="UP000654075">
    <property type="component" value="Unassembled WGS sequence"/>
</dbReference>
<evidence type="ECO:0000313" key="4">
    <source>
        <dbReference type="Proteomes" id="UP000654075"/>
    </source>
</evidence>
<sequence>MTWRLGFCLAAIAALLPGRPVEGAEAISSLHALDADVCSDCGREKEDLFLLQSTISRIRGGGSLSASANVTEPIKSEAAVSEPNFLEAAFEAAEADAPKREAAKSTQGPLSSKFLQDVMAAASSGSKSKPAVAFGQREARLAARARSSR</sequence>
<organism evidence="3 4">
    <name type="scientific">Polarella glacialis</name>
    <name type="common">Dinoflagellate</name>
    <dbReference type="NCBI Taxonomy" id="89957"/>
    <lineage>
        <taxon>Eukaryota</taxon>
        <taxon>Sar</taxon>
        <taxon>Alveolata</taxon>
        <taxon>Dinophyceae</taxon>
        <taxon>Suessiales</taxon>
        <taxon>Suessiaceae</taxon>
        <taxon>Polarella</taxon>
    </lineage>
</organism>
<feature type="chain" id="PRO_5032380775" evidence="2">
    <location>
        <begin position="24"/>
        <end position="149"/>
    </location>
</feature>
<proteinExistence type="predicted"/>
<keyword evidence="2" id="KW-0732">Signal</keyword>
<feature type="region of interest" description="Disordered" evidence="1">
    <location>
        <begin position="124"/>
        <end position="149"/>
    </location>
</feature>
<evidence type="ECO:0000256" key="1">
    <source>
        <dbReference type="SAM" id="MobiDB-lite"/>
    </source>
</evidence>
<accession>A0A813EF27</accession>
<evidence type="ECO:0000256" key="2">
    <source>
        <dbReference type="SAM" id="SignalP"/>
    </source>
</evidence>
<dbReference type="EMBL" id="CAJNNV010009789">
    <property type="protein sequence ID" value="CAE8597810.1"/>
    <property type="molecule type" value="Genomic_DNA"/>
</dbReference>
<dbReference type="AlphaFoldDB" id="A0A813EF27"/>
<evidence type="ECO:0000313" key="3">
    <source>
        <dbReference type="EMBL" id="CAE8597810.1"/>
    </source>
</evidence>
<protein>
    <submittedName>
        <fullName evidence="3">Uncharacterized protein</fullName>
    </submittedName>
</protein>
<keyword evidence="4" id="KW-1185">Reference proteome</keyword>
<feature type="compositionally biased region" description="Low complexity" evidence="1">
    <location>
        <begin position="124"/>
        <end position="133"/>
    </location>
</feature>
<gene>
    <name evidence="3" type="ORF">PGLA1383_LOCUS16239</name>
</gene>
<feature type="signal peptide" evidence="2">
    <location>
        <begin position="1"/>
        <end position="23"/>
    </location>
</feature>
<reference evidence="3" key="1">
    <citation type="submission" date="2021-02" db="EMBL/GenBank/DDBJ databases">
        <authorList>
            <person name="Dougan E. K."/>
            <person name="Rhodes N."/>
            <person name="Thang M."/>
            <person name="Chan C."/>
        </authorList>
    </citation>
    <scope>NUCLEOTIDE SEQUENCE</scope>
</reference>